<dbReference type="AlphaFoldDB" id="A0A4Y2JGD7"/>
<accession>A0A4Y2JGD7</accession>
<evidence type="ECO:0000313" key="1">
    <source>
        <dbReference type="EMBL" id="GBM88519.1"/>
    </source>
</evidence>
<evidence type="ECO:0000313" key="2">
    <source>
        <dbReference type="Proteomes" id="UP000499080"/>
    </source>
</evidence>
<feature type="non-terminal residue" evidence="1">
    <location>
        <position position="87"/>
    </location>
</feature>
<dbReference type="Proteomes" id="UP000499080">
    <property type="component" value="Unassembled WGS sequence"/>
</dbReference>
<sequence>MKKELDEVSNKLEEFGNKLNQTKKMLEDIGTFIMGNYPHVNRKQTPSYFANSISECDRIEERRYCVRKDVSANRRNNQLKAANLNRG</sequence>
<organism evidence="1 2">
    <name type="scientific">Araneus ventricosus</name>
    <name type="common">Orbweaver spider</name>
    <name type="synonym">Epeira ventricosa</name>
    <dbReference type="NCBI Taxonomy" id="182803"/>
    <lineage>
        <taxon>Eukaryota</taxon>
        <taxon>Metazoa</taxon>
        <taxon>Ecdysozoa</taxon>
        <taxon>Arthropoda</taxon>
        <taxon>Chelicerata</taxon>
        <taxon>Arachnida</taxon>
        <taxon>Araneae</taxon>
        <taxon>Araneomorphae</taxon>
        <taxon>Entelegynae</taxon>
        <taxon>Araneoidea</taxon>
        <taxon>Araneidae</taxon>
        <taxon>Araneus</taxon>
    </lineage>
</organism>
<comment type="caution">
    <text evidence="1">The sequence shown here is derived from an EMBL/GenBank/DDBJ whole genome shotgun (WGS) entry which is preliminary data.</text>
</comment>
<proteinExistence type="predicted"/>
<protein>
    <submittedName>
        <fullName evidence="1">Uncharacterized protein</fullName>
    </submittedName>
</protein>
<name>A0A4Y2JGD7_ARAVE</name>
<keyword evidence="2" id="KW-1185">Reference proteome</keyword>
<gene>
    <name evidence="1" type="ORF">AVEN_159843_1</name>
</gene>
<dbReference type="EMBL" id="BGPR01110255">
    <property type="protein sequence ID" value="GBM88519.1"/>
    <property type="molecule type" value="Genomic_DNA"/>
</dbReference>
<reference evidence="1 2" key="1">
    <citation type="journal article" date="2019" name="Sci. Rep.">
        <title>Orb-weaving spider Araneus ventricosus genome elucidates the spidroin gene catalogue.</title>
        <authorList>
            <person name="Kono N."/>
            <person name="Nakamura H."/>
            <person name="Ohtoshi R."/>
            <person name="Moran D.A.P."/>
            <person name="Shinohara A."/>
            <person name="Yoshida Y."/>
            <person name="Fujiwara M."/>
            <person name="Mori M."/>
            <person name="Tomita M."/>
            <person name="Arakawa K."/>
        </authorList>
    </citation>
    <scope>NUCLEOTIDE SEQUENCE [LARGE SCALE GENOMIC DNA]</scope>
</reference>